<comment type="caution">
    <text evidence="1">The sequence shown here is derived from an EMBL/GenBank/DDBJ whole genome shotgun (WGS) entry which is preliminary data.</text>
</comment>
<reference evidence="1 2" key="1">
    <citation type="journal article" date="2023" name="BMC Biotechnol.">
        <title>Vitis rotundifolia cv Carlos genome sequencing.</title>
        <authorList>
            <person name="Huff M."/>
            <person name="Hulse-Kemp A."/>
            <person name="Scheffler B."/>
            <person name="Youngblood R."/>
            <person name="Simpson S."/>
            <person name="Babiker E."/>
            <person name="Staton M."/>
        </authorList>
    </citation>
    <scope>NUCLEOTIDE SEQUENCE [LARGE SCALE GENOMIC DNA]</scope>
    <source>
        <tissue evidence="1">Leaf</tissue>
    </source>
</reference>
<keyword evidence="2" id="KW-1185">Reference proteome</keyword>
<evidence type="ECO:0000313" key="1">
    <source>
        <dbReference type="EMBL" id="KAJ9670494.1"/>
    </source>
</evidence>
<dbReference type="EMBL" id="JARBHA010000020">
    <property type="protein sequence ID" value="KAJ9670494.1"/>
    <property type="molecule type" value="Genomic_DNA"/>
</dbReference>
<organism evidence="1 2">
    <name type="scientific">Vitis rotundifolia</name>
    <name type="common">Muscadine grape</name>
    <dbReference type="NCBI Taxonomy" id="103349"/>
    <lineage>
        <taxon>Eukaryota</taxon>
        <taxon>Viridiplantae</taxon>
        <taxon>Streptophyta</taxon>
        <taxon>Embryophyta</taxon>
        <taxon>Tracheophyta</taxon>
        <taxon>Spermatophyta</taxon>
        <taxon>Magnoliopsida</taxon>
        <taxon>eudicotyledons</taxon>
        <taxon>Gunneridae</taxon>
        <taxon>Pentapetalae</taxon>
        <taxon>rosids</taxon>
        <taxon>Vitales</taxon>
        <taxon>Vitaceae</taxon>
        <taxon>Viteae</taxon>
        <taxon>Vitis</taxon>
    </lineage>
</organism>
<dbReference type="Proteomes" id="UP001168098">
    <property type="component" value="Unassembled WGS sequence"/>
</dbReference>
<sequence length="199" mass="23173">MVEDYNFFMQPLVNILRLNEEEDWQCTSIFRTRVHPNPNQIAWVNDTSILVSSHCLLTFNFSNNFELSAWCDVLPMKTEIPPLKQPEKKLAPLKLKEPSNTLIKKQTDFTSKEEKIVNDETRMQEVMELTLDQPVEELKEVVEASKEPMLDFPRQNIIMSGSKHEELAEISYKYRKFKNLILPQDNLQESVGNNSPQAC</sequence>
<protein>
    <submittedName>
        <fullName evidence="1">Uncharacterized protein</fullName>
    </submittedName>
</protein>
<name>A0AA39D4J9_VITRO</name>
<evidence type="ECO:0000313" key="2">
    <source>
        <dbReference type="Proteomes" id="UP001168098"/>
    </source>
</evidence>
<dbReference type="AlphaFoldDB" id="A0AA39D4J9"/>
<gene>
    <name evidence="1" type="ORF">PVL29_026802</name>
</gene>
<proteinExistence type="predicted"/>
<accession>A0AA39D4J9</accession>